<name>A0A9E7I9F1_9LILI</name>
<evidence type="ECO:0000256" key="1">
    <source>
        <dbReference type="SAM" id="MobiDB-lite"/>
    </source>
</evidence>
<protein>
    <submittedName>
        <fullName evidence="2">Uncharacterized protein</fullName>
    </submittedName>
</protein>
<organism evidence="2 3">
    <name type="scientific">Musa troglodytarum</name>
    <name type="common">fe'i banana</name>
    <dbReference type="NCBI Taxonomy" id="320322"/>
    <lineage>
        <taxon>Eukaryota</taxon>
        <taxon>Viridiplantae</taxon>
        <taxon>Streptophyta</taxon>
        <taxon>Embryophyta</taxon>
        <taxon>Tracheophyta</taxon>
        <taxon>Spermatophyta</taxon>
        <taxon>Magnoliopsida</taxon>
        <taxon>Liliopsida</taxon>
        <taxon>Zingiberales</taxon>
        <taxon>Musaceae</taxon>
        <taxon>Musa</taxon>
    </lineage>
</organism>
<reference evidence="2" key="1">
    <citation type="submission" date="2022-05" db="EMBL/GenBank/DDBJ databases">
        <title>The Musa troglodytarum L. genome provides insights into the mechanism of non-climacteric behaviour and enrichment of carotenoids.</title>
        <authorList>
            <person name="Wang J."/>
        </authorList>
    </citation>
    <scope>NUCLEOTIDE SEQUENCE</scope>
    <source>
        <tissue evidence="2">Leaf</tissue>
    </source>
</reference>
<keyword evidence="3" id="KW-1185">Reference proteome</keyword>
<evidence type="ECO:0000313" key="2">
    <source>
        <dbReference type="EMBL" id="URE48820.1"/>
    </source>
</evidence>
<sequence>MRATLVGFCSLIGIEMTTFRNAVGIRESRIHYASASHLDAAARCLPDAVVSPEFPRILIKAFLGKNNKEITEEKSHGQNGKKKENLGIRTSECGKQSRSRSNTVVVVVISTLPVSGSLSLSLQLLLQRRLIAPNPTRRQQPKKTDFAPSLTLSSSRVVLCGWDIRRTERVELRAAAAASPPAPPLSDTAAVAAATTTPCCPQSNCAIVAFLRKEEEADARKLE</sequence>
<feature type="compositionally biased region" description="Basic and acidic residues" evidence="1">
    <location>
        <begin position="70"/>
        <end position="86"/>
    </location>
</feature>
<dbReference type="Proteomes" id="UP001055439">
    <property type="component" value="Chromosome 9"/>
</dbReference>
<accession>A0A9E7I9F1</accession>
<dbReference type="EMBL" id="CP097511">
    <property type="protein sequence ID" value="URE48820.1"/>
    <property type="molecule type" value="Genomic_DNA"/>
</dbReference>
<gene>
    <name evidence="2" type="ORF">MUK42_33065</name>
</gene>
<proteinExistence type="predicted"/>
<dbReference type="AlphaFoldDB" id="A0A9E7I9F1"/>
<feature type="region of interest" description="Disordered" evidence="1">
    <location>
        <begin position="70"/>
        <end position="95"/>
    </location>
</feature>
<evidence type="ECO:0000313" key="3">
    <source>
        <dbReference type="Proteomes" id="UP001055439"/>
    </source>
</evidence>